<dbReference type="PANTHER" id="PTHR37943:SF1">
    <property type="entry name" value="PROTEIN VES"/>
    <property type="match status" value="1"/>
</dbReference>
<evidence type="ECO:0000313" key="2">
    <source>
        <dbReference type="Proteomes" id="UP000553776"/>
    </source>
</evidence>
<sequence length="210" mass="23402">MSRIEWERIGRERRRVSRWSGGTTAEIAIHPATSQYAARNFAWRVSTATVEAERTDFTPLDGFSRILMVLENELTLHHEGHGTYRLRPYEQNAFEGGWRTSSEGRATDFNLIYDSRLRARMSVLEVPGEAALVAAVGSLPCEEGEHWIHRIWYTAEGSVEAADAGGNALCRLDAGDALLFAVHRSHGEESWSLRNAASGRAVVIESVVFS</sequence>
<dbReference type="RefSeq" id="WP_185138995.1">
    <property type="nucleotide sequence ID" value="NZ_BORM01000018.1"/>
</dbReference>
<dbReference type="Proteomes" id="UP000553776">
    <property type="component" value="Unassembled WGS sequence"/>
</dbReference>
<protein>
    <submittedName>
        <fullName evidence="1">HutD family protein</fullName>
    </submittedName>
</protein>
<dbReference type="PANTHER" id="PTHR37943">
    <property type="entry name" value="PROTEIN VES"/>
    <property type="match status" value="1"/>
</dbReference>
<dbReference type="SUPFAM" id="SSF51182">
    <property type="entry name" value="RmlC-like cupins"/>
    <property type="match status" value="1"/>
</dbReference>
<accession>A0A841U7N3</accession>
<reference evidence="1 2" key="1">
    <citation type="submission" date="2020-08" db="EMBL/GenBank/DDBJ databases">
        <title>Cohnella phylogeny.</title>
        <authorList>
            <person name="Dunlap C."/>
        </authorList>
    </citation>
    <scope>NUCLEOTIDE SEQUENCE [LARGE SCALE GENOMIC DNA]</scope>
    <source>
        <strain evidence="1 2">DSM 25239</strain>
    </source>
</reference>
<dbReference type="InterPro" id="IPR010282">
    <property type="entry name" value="Uncharacterised_HutD/Ves"/>
</dbReference>
<gene>
    <name evidence="1" type="ORF">H7B90_26950</name>
</gene>
<dbReference type="InterPro" id="IPR014710">
    <property type="entry name" value="RmlC-like_jellyroll"/>
</dbReference>
<name>A0A841U7N3_9BACL</name>
<dbReference type="InterPro" id="IPR011051">
    <property type="entry name" value="RmlC_Cupin_sf"/>
</dbReference>
<dbReference type="AlphaFoldDB" id="A0A841U7N3"/>
<comment type="caution">
    <text evidence="1">The sequence shown here is derived from an EMBL/GenBank/DDBJ whole genome shotgun (WGS) entry which is preliminary data.</text>
</comment>
<proteinExistence type="predicted"/>
<dbReference type="EMBL" id="JACJVR010000110">
    <property type="protein sequence ID" value="MBB6695038.1"/>
    <property type="molecule type" value="Genomic_DNA"/>
</dbReference>
<evidence type="ECO:0000313" key="1">
    <source>
        <dbReference type="EMBL" id="MBB6695038.1"/>
    </source>
</evidence>
<dbReference type="Pfam" id="PF05962">
    <property type="entry name" value="HutD"/>
    <property type="match status" value="1"/>
</dbReference>
<organism evidence="1 2">
    <name type="scientific">Cohnella xylanilytica</name>
    <dbReference type="NCBI Taxonomy" id="557555"/>
    <lineage>
        <taxon>Bacteria</taxon>
        <taxon>Bacillati</taxon>
        <taxon>Bacillota</taxon>
        <taxon>Bacilli</taxon>
        <taxon>Bacillales</taxon>
        <taxon>Paenibacillaceae</taxon>
        <taxon>Cohnella</taxon>
    </lineage>
</organism>
<dbReference type="Gene3D" id="2.60.120.10">
    <property type="entry name" value="Jelly Rolls"/>
    <property type="match status" value="1"/>
</dbReference>
<keyword evidence="2" id="KW-1185">Reference proteome</keyword>